<dbReference type="Gene3D" id="1.10.10.10">
    <property type="entry name" value="Winged helix-like DNA-binding domain superfamily/Winged helix DNA-binding domain"/>
    <property type="match status" value="1"/>
</dbReference>
<sequence length="290" mass="32882">MDLRVLRYFLAVCQEKNISKAAESLHIAQPSLSKQIKDLEDELGVTLFIRGHRQITLTQEGYFLRDRAQEMVNMAAQTKQIIQSSSLISGTLNIGAGQSYALKSVMQIINQLLQDRPNLHFNFYDGYADEIEAKVSDGSLDFGIIMGERPLDDFDSLVLPEKNQFYALFSKDLPLAKKDQVTPKDLIDYPIITSAQSLVATKFRNWWGNLYEKINNVANASLSYNASLLTSQGNYVQISYNHLIDTQLEKLVARPLSPAIYDPNIVIWKKNTQRSNLANKFIEELEKLSV</sequence>
<dbReference type="Pfam" id="PF00126">
    <property type="entry name" value="HTH_1"/>
    <property type="match status" value="1"/>
</dbReference>
<evidence type="ECO:0000256" key="1">
    <source>
        <dbReference type="ARBA" id="ARBA00009437"/>
    </source>
</evidence>
<protein>
    <submittedName>
        <fullName evidence="6">LysR family transcriptional regulator</fullName>
    </submittedName>
</protein>
<dbReference type="EMBL" id="RXIA01000018">
    <property type="protein sequence ID" value="RVU70501.1"/>
    <property type="molecule type" value="Genomic_DNA"/>
</dbReference>
<dbReference type="GO" id="GO:0005829">
    <property type="term" value="C:cytosol"/>
    <property type="evidence" value="ECO:0007669"/>
    <property type="project" value="TreeGrafter"/>
</dbReference>
<dbReference type="RefSeq" id="WP_103662173.1">
    <property type="nucleotide sequence ID" value="NZ_ML136886.1"/>
</dbReference>
<evidence type="ECO:0000313" key="7">
    <source>
        <dbReference type="Proteomes" id="UP000288291"/>
    </source>
</evidence>
<dbReference type="GO" id="GO:0003677">
    <property type="term" value="F:DNA binding"/>
    <property type="evidence" value="ECO:0007669"/>
    <property type="project" value="UniProtKB-KW"/>
</dbReference>
<dbReference type="FunFam" id="1.10.10.10:FF:000001">
    <property type="entry name" value="LysR family transcriptional regulator"/>
    <property type="match status" value="1"/>
</dbReference>
<evidence type="ECO:0000256" key="3">
    <source>
        <dbReference type="ARBA" id="ARBA00023125"/>
    </source>
</evidence>
<keyword evidence="7" id="KW-1185">Reference proteome</keyword>
<dbReference type="Gene3D" id="3.40.190.290">
    <property type="match status" value="1"/>
</dbReference>
<dbReference type="PRINTS" id="PR00039">
    <property type="entry name" value="HTHLYSR"/>
</dbReference>
<evidence type="ECO:0000256" key="4">
    <source>
        <dbReference type="ARBA" id="ARBA00023163"/>
    </source>
</evidence>
<dbReference type="InterPro" id="IPR005119">
    <property type="entry name" value="LysR_subst-bd"/>
</dbReference>
<dbReference type="SUPFAM" id="SSF53850">
    <property type="entry name" value="Periplasmic binding protein-like II"/>
    <property type="match status" value="1"/>
</dbReference>
<comment type="caution">
    <text evidence="6">The sequence shown here is derived from an EMBL/GenBank/DDBJ whole genome shotgun (WGS) entry which is preliminary data.</text>
</comment>
<comment type="similarity">
    <text evidence="1">Belongs to the LysR transcriptional regulatory family.</text>
</comment>
<keyword evidence="4" id="KW-0804">Transcription</keyword>
<evidence type="ECO:0000256" key="2">
    <source>
        <dbReference type="ARBA" id="ARBA00023015"/>
    </source>
</evidence>
<dbReference type="PANTHER" id="PTHR30419:SF8">
    <property type="entry name" value="NITROGEN ASSIMILATION TRANSCRIPTIONAL ACTIVATOR-RELATED"/>
    <property type="match status" value="1"/>
</dbReference>
<proteinExistence type="inferred from homology"/>
<feature type="domain" description="HTH lysR-type" evidence="5">
    <location>
        <begin position="1"/>
        <end position="58"/>
    </location>
</feature>
<gene>
    <name evidence="6" type="ORF">EJK17_07360</name>
</gene>
<dbReference type="InterPro" id="IPR036390">
    <property type="entry name" value="WH_DNA-bd_sf"/>
</dbReference>
<dbReference type="SUPFAM" id="SSF46785">
    <property type="entry name" value="Winged helix' DNA-binding domain"/>
    <property type="match status" value="1"/>
</dbReference>
<dbReference type="Proteomes" id="UP000288291">
    <property type="component" value="Unassembled WGS sequence"/>
</dbReference>
<dbReference type="PROSITE" id="PS50931">
    <property type="entry name" value="HTH_LYSR"/>
    <property type="match status" value="1"/>
</dbReference>
<dbReference type="InterPro" id="IPR036388">
    <property type="entry name" value="WH-like_DNA-bd_sf"/>
</dbReference>
<reference evidence="6 7" key="1">
    <citation type="submission" date="2018-12" db="EMBL/GenBank/DDBJ databases">
        <authorList>
            <person name="Meng J."/>
        </authorList>
    </citation>
    <scope>NUCLEOTIDE SEQUENCE [LARGE SCALE GENOMIC DNA]</scope>
    <source>
        <strain evidence="6 7">HT111-2</strain>
    </source>
</reference>
<organism evidence="6 7">
    <name type="scientific">Lactobacillus xujianguonis</name>
    <dbReference type="NCBI Taxonomy" id="2495899"/>
    <lineage>
        <taxon>Bacteria</taxon>
        <taxon>Bacillati</taxon>
        <taxon>Bacillota</taxon>
        <taxon>Bacilli</taxon>
        <taxon>Lactobacillales</taxon>
        <taxon>Lactobacillaceae</taxon>
        <taxon>Lactobacillus</taxon>
    </lineage>
</organism>
<dbReference type="Pfam" id="PF03466">
    <property type="entry name" value="LysR_substrate"/>
    <property type="match status" value="1"/>
</dbReference>
<evidence type="ECO:0000259" key="5">
    <source>
        <dbReference type="PROSITE" id="PS50931"/>
    </source>
</evidence>
<evidence type="ECO:0000313" key="6">
    <source>
        <dbReference type="EMBL" id="RVU70501.1"/>
    </source>
</evidence>
<dbReference type="InterPro" id="IPR000847">
    <property type="entry name" value="LysR_HTH_N"/>
</dbReference>
<keyword evidence="3" id="KW-0238">DNA-binding</keyword>
<keyword evidence="2" id="KW-0805">Transcription regulation</keyword>
<name>A0A437SU88_9LACO</name>
<dbReference type="PANTHER" id="PTHR30419">
    <property type="entry name" value="HTH-TYPE TRANSCRIPTIONAL REGULATOR YBHD"/>
    <property type="match status" value="1"/>
</dbReference>
<dbReference type="InterPro" id="IPR050950">
    <property type="entry name" value="HTH-type_LysR_regulators"/>
</dbReference>
<dbReference type="AlphaFoldDB" id="A0A437SU88"/>
<accession>A0A437SU88</accession>
<dbReference type="CDD" id="cd05466">
    <property type="entry name" value="PBP2_LTTR_substrate"/>
    <property type="match status" value="1"/>
</dbReference>
<dbReference type="GO" id="GO:0003700">
    <property type="term" value="F:DNA-binding transcription factor activity"/>
    <property type="evidence" value="ECO:0007669"/>
    <property type="project" value="InterPro"/>
</dbReference>